<keyword evidence="2" id="KW-1185">Reference proteome</keyword>
<proteinExistence type="predicted"/>
<evidence type="ECO:0000313" key="2">
    <source>
        <dbReference type="Proteomes" id="UP001169066"/>
    </source>
</evidence>
<sequence length="113" mass="13249">MKSPKGFGKRYFTLASILAHTVQRKIESQTIKIDHLLVNMTPKEATEADENDPPTELLNLFLITNAKSCHCNCFYKLRTRIILKINHYIPRCPYYTTWFAFRRTGVHPPYITF</sequence>
<dbReference type="EMBL" id="JAQIBC010000002">
    <property type="protein sequence ID" value="MDM5263520.1"/>
    <property type="molecule type" value="Genomic_DNA"/>
</dbReference>
<protein>
    <submittedName>
        <fullName evidence="1">Uncharacterized protein</fullName>
    </submittedName>
</protein>
<reference evidence="1" key="1">
    <citation type="submission" date="2023-01" db="EMBL/GenBank/DDBJ databases">
        <title>Sulfurovum sp. XTW-4 genome assembly.</title>
        <authorList>
            <person name="Wang J."/>
        </authorList>
    </citation>
    <scope>NUCLEOTIDE SEQUENCE</scope>
    <source>
        <strain evidence="1">XTW-4</strain>
    </source>
</reference>
<dbReference type="RefSeq" id="WP_289401543.1">
    <property type="nucleotide sequence ID" value="NZ_JAQIBC010000002.1"/>
</dbReference>
<comment type="caution">
    <text evidence="1">The sequence shown here is derived from an EMBL/GenBank/DDBJ whole genome shotgun (WGS) entry which is preliminary data.</text>
</comment>
<organism evidence="1 2">
    <name type="scientific">Sulfurovum xiamenensis</name>
    <dbReference type="NCBI Taxonomy" id="3019066"/>
    <lineage>
        <taxon>Bacteria</taxon>
        <taxon>Pseudomonadati</taxon>
        <taxon>Campylobacterota</taxon>
        <taxon>Epsilonproteobacteria</taxon>
        <taxon>Campylobacterales</taxon>
        <taxon>Sulfurovaceae</taxon>
        <taxon>Sulfurovum</taxon>
    </lineage>
</organism>
<name>A0ABT7QQZ2_9BACT</name>
<gene>
    <name evidence="1" type="ORF">PF327_04855</name>
</gene>
<dbReference type="Proteomes" id="UP001169066">
    <property type="component" value="Unassembled WGS sequence"/>
</dbReference>
<accession>A0ABT7QQZ2</accession>
<evidence type="ECO:0000313" key="1">
    <source>
        <dbReference type="EMBL" id="MDM5263520.1"/>
    </source>
</evidence>